<keyword evidence="4" id="KW-1185">Reference proteome</keyword>
<sequence>MLPYTAYLRVYHPITAFSSEDQAYWRAYADSPDRPRRVNAVAAEHRESLRRLVATPPIPAPRYESRNAYVRRAGDELYICPWQTRLRSWLGLREFRSETPTQLCPMFIPEAETEAAESAFQRWRERGRPLRTQILTSTWTVPLPWFVPFDSKERCLVLGTEQDQALPRGDAGGYGQRPTGGAEVNGGVYESAPARTLLYVTELSSAMSRLERAIHVLGESLGDSTPLRSVEQLEDWLNGIAHPEALLELDYGGLVHLLDDEQLRDDESVAEVDAAITGLETGQDELTMAMYRRVTQRWKAVQELERAN</sequence>
<feature type="region of interest" description="Disordered" evidence="1">
    <location>
        <begin position="167"/>
        <end position="187"/>
    </location>
</feature>
<name>A0A543N6S7_9ACTN</name>
<evidence type="ECO:0000313" key="3">
    <source>
        <dbReference type="EMBL" id="TQN27532.1"/>
    </source>
</evidence>
<dbReference type="RefSeq" id="WP_141925972.1">
    <property type="nucleotide sequence ID" value="NZ_VFQC01000003.1"/>
</dbReference>
<gene>
    <name evidence="3" type="ORF">FHX37_4253</name>
</gene>
<feature type="domain" description="DUF8083" evidence="2">
    <location>
        <begin position="4"/>
        <end position="305"/>
    </location>
</feature>
<dbReference type="InterPro" id="IPR058396">
    <property type="entry name" value="DUF8083"/>
</dbReference>
<dbReference type="AlphaFoldDB" id="A0A543N6S7"/>
<dbReference type="OrthoDB" id="4961314at2"/>
<evidence type="ECO:0000313" key="4">
    <source>
        <dbReference type="Proteomes" id="UP000317422"/>
    </source>
</evidence>
<dbReference type="Pfam" id="PF26312">
    <property type="entry name" value="DUF8083"/>
    <property type="match status" value="1"/>
</dbReference>
<accession>A0A543N6S7</accession>
<reference evidence="3 4" key="1">
    <citation type="submission" date="2019-06" db="EMBL/GenBank/DDBJ databases">
        <title>Sequencing the genomes of 1000 actinobacteria strains.</title>
        <authorList>
            <person name="Klenk H.-P."/>
        </authorList>
    </citation>
    <scope>NUCLEOTIDE SEQUENCE [LARGE SCALE GENOMIC DNA]</scope>
    <source>
        <strain evidence="3 4">DSM 45015</strain>
    </source>
</reference>
<evidence type="ECO:0000259" key="2">
    <source>
        <dbReference type="Pfam" id="PF26312"/>
    </source>
</evidence>
<comment type="caution">
    <text evidence="3">The sequence shown here is derived from an EMBL/GenBank/DDBJ whole genome shotgun (WGS) entry which is preliminary data.</text>
</comment>
<protein>
    <recommendedName>
        <fullName evidence="2">DUF8083 domain-containing protein</fullName>
    </recommendedName>
</protein>
<proteinExistence type="predicted"/>
<dbReference type="Proteomes" id="UP000317422">
    <property type="component" value="Unassembled WGS sequence"/>
</dbReference>
<organism evidence="3 4">
    <name type="scientific">Haloactinospora alba</name>
    <dbReference type="NCBI Taxonomy" id="405555"/>
    <lineage>
        <taxon>Bacteria</taxon>
        <taxon>Bacillati</taxon>
        <taxon>Actinomycetota</taxon>
        <taxon>Actinomycetes</taxon>
        <taxon>Streptosporangiales</taxon>
        <taxon>Nocardiopsidaceae</taxon>
        <taxon>Haloactinospora</taxon>
    </lineage>
</organism>
<dbReference type="EMBL" id="VFQC01000003">
    <property type="protein sequence ID" value="TQN27532.1"/>
    <property type="molecule type" value="Genomic_DNA"/>
</dbReference>
<evidence type="ECO:0000256" key="1">
    <source>
        <dbReference type="SAM" id="MobiDB-lite"/>
    </source>
</evidence>